<evidence type="ECO:0000256" key="3">
    <source>
        <dbReference type="ARBA" id="ARBA00023163"/>
    </source>
</evidence>
<dbReference type="InterPro" id="IPR036093">
    <property type="entry name" value="NAC_dom_sf"/>
</dbReference>
<proteinExistence type="predicted"/>
<evidence type="ECO:0000256" key="2">
    <source>
        <dbReference type="ARBA" id="ARBA00023125"/>
    </source>
</evidence>
<dbReference type="Gene3D" id="2.170.150.80">
    <property type="entry name" value="NAC domain"/>
    <property type="match status" value="1"/>
</dbReference>
<gene>
    <name evidence="7" type="ORF">GSMUA_199250.1</name>
</gene>
<dbReference type="SUPFAM" id="SSF101941">
    <property type="entry name" value="NAC domain"/>
    <property type="match status" value="1"/>
</dbReference>
<feature type="domain" description="NAC" evidence="6">
    <location>
        <begin position="12"/>
        <end position="159"/>
    </location>
</feature>
<dbReference type="GO" id="GO:0006355">
    <property type="term" value="P:regulation of DNA-templated transcription"/>
    <property type="evidence" value="ECO:0007669"/>
    <property type="project" value="InterPro"/>
</dbReference>
<dbReference type="Pfam" id="PF02365">
    <property type="entry name" value="NAM"/>
    <property type="match status" value="1"/>
</dbReference>
<keyword evidence="4" id="KW-0539">Nucleus</keyword>
<keyword evidence="2" id="KW-0238">DNA-binding</keyword>
<dbReference type="OrthoDB" id="633443at2759"/>
<dbReference type="FunFam" id="2.170.150.80:FF:000006">
    <property type="entry name" value="NAC domain-containing protein 100-like"/>
    <property type="match status" value="1"/>
</dbReference>
<dbReference type="PANTHER" id="PTHR31744">
    <property type="entry name" value="PROTEIN CUP-SHAPED COTYLEDON 2-RELATED"/>
    <property type="match status" value="1"/>
</dbReference>
<dbReference type="Proteomes" id="UP000012960">
    <property type="component" value="Unplaced"/>
</dbReference>
<name>A0A804IDT2_MUSAM</name>
<sequence length="293" mass="33196">MVDVMEEGCMQLPPGFRFHPTDEEVITHYLAPKATNNSFSARAIGDVDLNKCEPWDLPSKARMGEREWFFFCQKDRKYQTGTRTNRATEAGYWKATGKDKEIYRGIGVLVGMKKTLVFYRGRAPKGQKTSWVMHEYRLQGSDAPKSVEDEWVVCRVFHKNMGRRSPTPPPPPPPGIQSVKTLDPPRMNFQEHPPIISAMMGTENQQAVDHRTSSNPPHNSYCLLPESANSGYLHHQDAAQRASASSAIMRHCKMDGCWDTDLHVSWAMSKHYGDLHDPSSSAAVTDLDSIRWF</sequence>
<organism evidence="8 9">
    <name type="scientific">Musa acuminata subsp. malaccensis</name>
    <name type="common">Wild banana</name>
    <name type="synonym">Musa malaccensis</name>
    <dbReference type="NCBI Taxonomy" id="214687"/>
    <lineage>
        <taxon>Eukaryota</taxon>
        <taxon>Viridiplantae</taxon>
        <taxon>Streptophyta</taxon>
        <taxon>Embryophyta</taxon>
        <taxon>Tracheophyta</taxon>
        <taxon>Spermatophyta</taxon>
        <taxon>Magnoliopsida</taxon>
        <taxon>Liliopsida</taxon>
        <taxon>Zingiberales</taxon>
        <taxon>Musaceae</taxon>
        <taxon>Musa</taxon>
    </lineage>
</organism>
<evidence type="ECO:0000256" key="5">
    <source>
        <dbReference type="SAM" id="MobiDB-lite"/>
    </source>
</evidence>
<dbReference type="AlphaFoldDB" id="A0A804IDT2"/>
<evidence type="ECO:0000256" key="1">
    <source>
        <dbReference type="ARBA" id="ARBA00023015"/>
    </source>
</evidence>
<dbReference type="Gramene" id="Ma03_t19110.1">
    <property type="protein sequence ID" value="Ma03_p19110.1"/>
    <property type="gene ID" value="Ma03_g19110"/>
</dbReference>
<dbReference type="PANTHER" id="PTHR31744:SF92">
    <property type="entry name" value="NAC DOMAIN-CONTAINING PROTEIN 87"/>
    <property type="match status" value="1"/>
</dbReference>
<keyword evidence="9" id="KW-1185">Reference proteome</keyword>
<dbReference type="InterPro" id="IPR003441">
    <property type="entry name" value="NAC-dom"/>
</dbReference>
<evidence type="ECO:0000256" key="4">
    <source>
        <dbReference type="ARBA" id="ARBA00023242"/>
    </source>
</evidence>
<evidence type="ECO:0000313" key="9">
    <source>
        <dbReference type="Proteomes" id="UP000012960"/>
    </source>
</evidence>
<evidence type="ECO:0000313" key="7">
    <source>
        <dbReference type="EMBL" id="CAG1850641.1"/>
    </source>
</evidence>
<dbReference type="PROSITE" id="PS51005">
    <property type="entry name" value="NAC"/>
    <property type="match status" value="1"/>
</dbReference>
<reference evidence="8" key="2">
    <citation type="submission" date="2021-05" db="UniProtKB">
        <authorList>
            <consortium name="EnsemblPlants"/>
        </authorList>
    </citation>
    <scope>IDENTIFICATION</scope>
    <source>
        <strain evidence="8">subsp. malaccensis</strain>
    </source>
</reference>
<feature type="region of interest" description="Disordered" evidence="5">
    <location>
        <begin position="161"/>
        <end position="185"/>
    </location>
</feature>
<protein>
    <submittedName>
        <fullName evidence="7">(wild Malaysian banana) hypothetical protein</fullName>
    </submittedName>
</protein>
<evidence type="ECO:0000259" key="6">
    <source>
        <dbReference type="PROSITE" id="PS51005"/>
    </source>
</evidence>
<accession>A0A804IDT2</accession>
<keyword evidence="1" id="KW-0805">Transcription regulation</keyword>
<dbReference type="EMBL" id="HG996468">
    <property type="protein sequence ID" value="CAG1850641.1"/>
    <property type="molecule type" value="Genomic_DNA"/>
</dbReference>
<dbReference type="GO" id="GO:0005634">
    <property type="term" value="C:nucleus"/>
    <property type="evidence" value="ECO:0007669"/>
    <property type="project" value="UniProtKB-ARBA"/>
</dbReference>
<dbReference type="EnsemblPlants" id="Ma03_t19110.1">
    <property type="protein sequence ID" value="Ma03_p19110.1"/>
    <property type="gene ID" value="Ma03_g19110"/>
</dbReference>
<keyword evidence="3" id="KW-0804">Transcription</keyword>
<feature type="compositionally biased region" description="Pro residues" evidence="5">
    <location>
        <begin position="166"/>
        <end position="175"/>
    </location>
</feature>
<dbReference type="GO" id="GO:0003677">
    <property type="term" value="F:DNA binding"/>
    <property type="evidence" value="ECO:0007669"/>
    <property type="project" value="UniProtKB-KW"/>
</dbReference>
<evidence type="ECO:0000313" key="8">
    <source>
        <dbReference type="EnsemblPlants" id="Ma03_p19110.1"/>
    </source>
</evidence>
<reference evidence="7" key="1">
    <citation type="submission" date="2021-03" db="EMBL/GenBank/DDBJ databases">
        <authorList>
            <consortium name="Genoscope - CEA"/>
            <person name="William W."/>
        </authorList>
    </citation>
    <scope>NUCLEOTIDE SEQUENCE</scope>
    <source>
        <strain evidence="7">Doubled-haploid Pahang</strain>
    </source>
</reference>